<dbReference type="PANTHER" id="PTHR12106:SF27">
    <property type="entry name" value="SORTILIN-RELATED RECEPTOR"/>
    <property type="match status" value="1"/>
</dbReference>
<dbReference type="Proteomes" id="UP000321497">
    <property type="component" value="Unassembled WGS sequence"/>
</dbReference>
<evidence type="ECO:0000256" key="2">
    <source>
        <dbReference type="SAM" id="SignalP"/>
    </source>
</evidence>
<evidence type="ECO:0000256" key="1">
    <source>
        <dbReference type="ARBA" id="ARBA00022729"/>
    </source>
</evidence>
<keyword evidence="1 2" id="KW-0732">Signal</keyword>
<dbReference type="PANTHER" id="PTHR12106">
    <property type="entry name" value="SORTILIN RELATED"/>
    <property type="match status" value="1"/>
</dbReference>
<dbReference type="AlphaFoldDB" id="A0A5C6YW17"/>
<dbReference type="SUPFAM" id="SSF110296">
    <property type="entry name" value="Oligoxyloglucan reducing end-specific cellobiohydrolase"/>
    <property type="match status" value="4"/>
</dbReference>
<evidence type="ECO:0000313" key="5">
    <source>
        <dbReference type="Proteomes" id="UP000321497"/>
    </source>
</evidence>
<dbReference type="InterPro" id="IPR026444">
    <property type="entry name" value="Secre_tail"/>
</dbReference>
<name>A0A5C6YW17_9FLAO</name>
<comment type="caution">
    <text evidence="4">The sequence shown here is derived from an EMBL/GenBank/DDBJ whole genome shotgun (WGS) entry which is preliminary data.</text>
</comment>
<sequence>MKKLISLVLFILCFSFQSSFAQIEITGSEDFGRLFDVIYDANVPNKLYAATLGNHIVVSEDNGTTWNVLYSLDIGQSSGVRDLKLTPDGTKLTFSKYSKNTTINAIMIYDIVSASIVKTIPLPNQIDSAVAHSYDFYDNNMDILLVDTVYKVGLNFEGKTFYSPDGGITWNMIYYTNENDTVFINDVAISPNDPEKLFLTRGNGSTNIDGGLFVSQDAGQTWVEKLPGIVLDPITFDPFNDQNILMGTGISFGGNTENVYSSTDGGENFAIIPITWTDGILDCINVIHFNENNPSQIIILEENEIVISEDGGLTWESFIYLDENPESYYYGLNASYNPQNSQEIFISANYVPLFSANGGETLVKSKNPFFWSTGNIDIYKNGSNANLYYGVQFGYVHRDLNTGLDTSYDIVPLNIVSSNPGQTQYADKITPNRIYTFTSSFIGSSIKVSDDNGETKNELLSLFASGLTAVATFPNMPQHILAAFAGFEPTETQLKYINFSDLNNVIETNINLPSLNYINGILIDGAEKITVAIGTEIYISNDSGITWTNNSNGLEVLSTNDLIFDLQQDPLDSNRMALASSKGIFISDDAGINWGRRTTFSVSNVAFSTETEGAMTASTYSSDISDYLLHYSTDSGENWETINNEELLYIGASSSSYFFNEDSVKVFIATYDLGIIEYTIDLNILGTAQFGNSNDTIEIYPNPTSDILNISLKNTSVTQITIFSQTGTKVYEGDYVSNLNISKLAAGVYLIRILDSNNVTFFKRIIKQ</sequence>
<dbReference type="NCBIfam" id="TIGR04183">
    <property type="entry name" value="Por_Secre_tail"/>
    <property type="match status" value="1"/>
</dbReference>
<protein>
    <submittedName>
        <fullName evidence="4">T9SS type A sorting domain-containing protein</fullName>
    </submittedName>
</protein>
<dbReference type="RefSeq" id="WP_146848161.1">
    <property type="nucleotide sequence ID" value="NZ_VORT01000020.1"/>
</dbReference>
<dbReference type="GO" id="GO:0016020">
    <property type="term" value="C:membrane"/>
    <property type="evidence" value="ECO:0007669"/>
    <property type="project" value="TreeGrafter"/>
</dbReference>
<dbReference type="EMBL" id="VORT01000020">
    <property type="protein sequence ID" value="TXD71359.1"/>
    <property type="molecule type" value="Genomic_DNA"/>
</dbReference>
<evidence type="ECO:0000259" key="3">
    <source>
        <dbReference type="Pfam" id="PF18962"/>
    </source>
</evidence>
<reference evidence="4 5" key="1">
    <citation type="submission" date="2019-08" db="EMBL/GenBank/DDBJ databases">
        <title>Genome of Aequorivita antarctica SW49 (type strain).</title>
        <authorList>
            <person name="Bowman J.P."/>
        </authorList>
    </citation>
    <scope>NUCLEOTIDE SEQUENCE [LARGE SCALE GENOMIC DNA]</scope>
    <source>
        <strain evidence="4 5">SW49</strain>
    </source>
</reference>
<dbReference type="GO" id="GO:0006892">
    <property type="term" value="P:post-Golgi vesicle-mediated transport"/>
    <property type="evidence" value="ECO:0007669"/>
    <property type="project" value="TreeGrafter"/>
</dbReference>
<dbReference type="InterPro" id="IPR015943">
    <property type="entry name" value="WD40/YVTN_repeat-like_dom_sf"/>
</dbReference>
<dbReference type="Pfam" id="PF18962">
    <property type="entry name" value="Por_Secre_tail"/>
    <property type="match status" value="1"/>
</dbReference>
<dbReference type="CDD" id="cd15482">
    <property type="entry name" value="Sialidase_non-viral"/>
    <property type="match status" value="1"/>
</dbReference>
<feature type="signal peptide" evidence="2">
    <location>
        <begin position="1"/>
        <end position="21"/>
    </location>
</feature>
<keyword evidence="5" id="KW-1185">Reference proteome</keyword>
<dbReference type="InterPro" id="IPR050310">
    <property type="entry name" value="VPS10-sortilin"/>
</dbReference>
<proteinExistence type="predicted"/>
<organism evidence="4 5">
    <name type="scientific">Aequorivita antarctica</name>
    <dbReference type="NCBI Taxonomy" id="153266"/>
    <lineage>
        <taxon>Bacteria</taxon>
        <taxon>Pseudomonadati</taxon>
        <taxon>Bacteroidota</taxon>
        <taxon>Flavobacteriia</taxon>
        <taxon>Flavobacteriales</taxon>
        <taxon>Flavobacteriaceae</taxon>
        <taxon>Aequorivita</taxon>
    </lineage>
</organism>
<gene>
    <name evidence="4" type="ORF">ESU54_17085</name>
</gene>
<feature type="chain" id="PRO_5022692667" evidence="2">
    <location>
        <begin position="22"/>
        <end position="768"/>
    </location>
</feature>
<dbReference type="Gene3D" id="2.130.10.10">
    <property type="entry name" value="YVTN repeat-like/Quinoprotein amine dehydrogenase"/>
    <property type="match status" value="3"/>
</dbReference>
<feature type="domain" description="Secretion system C-terminal sorting" evidence="3">
    <location>
        <begin position="699"/>
        <end position="766"/>
    </location>
</feature>
<accession>A0A5C6YW17</accession>
<evidence type="ECO:0000313" key="4">
    <source>
        <dbReference type="EMBL" id="TXD71359.1"/>
    </source>
</evidence>